<dbReference type="Proteomes" id="UP000231701">
    <property type="component" value="Chromosome"/>
</dbReference>
<dbReference type="EMBL" id="CP018799">
    <property type="protein sequence ID" value="ATX79075.1"/>
    <property type="molecule type" value="Genomic_DNA"/>
</dbReference>
<feature type="compositionally biased region" description="Basic and acidic residues" evidence="5">
    <location>
        <begin position="137"/>
        <end position="169"/>
    </location>
</feature>
<feature type="region of interest" description="Disordered" evidence="5">
    <location>
        <begin position="70"/>
        <end position="91"/>
    </location>
</feature>
<keyword evidence="4" id="KW-0574">Periplasm</keyword>
<feature type="compositionally biased region" description="Basic and acidic residues" evidence="5">
    <location>
        <begin position="70"/>
        <end position="89"/>
    </location>
</feature>
<dbReference type="PANTHER" id="PTHR38102:SF1">
    <property type="entry name" value="PERIPLASMIC CHAPERONE SPY"/>
    <property type="match status" value="1"/>
</dbReference>
<dbReference type="GO" id="GO:0051082">
    <property type="term" value="F:unfolded protein binding"/>
    <property type="evidence" value="ECO:0007669"/>
    <property type="project" value="TreeGrafter"/>
</dbReference>
<evidence type="ECO:0000256" key="4">
    <source>
        <dbReference type="ARBA" id="ARBA00022764"/>
    </source>
</evidence>
<evidence type="ECO:0000313" key="7">
    <source>
        <dbReference type="Proteomes" id="UP000231701"/>
    </source>
</evidence>
<evidence type="ECO:0000313" key="6">
    <source>
        <dbReference type="EMBL" id="ATX79075.1"/>
    </source>
</evidence>
<dbReference type="KEGG" id="maes:Ga0123461_0649"/>
<evidence type="ECO:0000256" key="1">
    <source>
        <dbReference type="ARBA" id="ARBA00004418"/>
    </source>
</evidence>
<gene>
    <name evidence="6" type="ORF">Ga0123461_0649</name>
</gene>
<dbReference type="Gene3D" id="1.20.120.1490">
    <property type="match status" value="1"/>
</dbReference>
<evidence type="ECO:0000256" key="5">
    <source>
        <dbReference type="SAM" id="MobiDB-lite"/>
    </source>
</evidence>
<dbReference type="GO" id="GO:0030288">
    <property type="term" value="C:outer membrane-bounded periplasmic space"/>
    <property type="evidence" value="ECO:0007669"/>
    <property type="project" value="TreeGrafter"/>
</dbReference>
<dbReference type="Pfam" id="PF07813">
    <property type="entry name" value="LTXXQ"/>
    <property type="match status" value="1"/>
</dbReference>
<dbReference type="OrthoDB" id="5297367at2"/>
<protein>
    <submittedName>
        <fullName evidence="6">Protein refolding chaperone Spy/CpxP family</fullName>
    </submittedName>
</protein>
<sequence>MNEQKVIKRESGLKTVVFFVIASALFITGANMAYAFGGHGSEKNMERHSQRIAEKLNLSDSQRDQFKQIHEQGRAEAKGIHEAMQKNREALQNLDPSAKNYVKQVAVLANEKAELVKQMVTHKSEIRAEVHAMLTPEQREKTKAMKMERKGKGKRSGDGPRGKGDCKNR</sequence>
<dbReference type="RefSeq" id="WP_157819205.1">
    <property type="nucleotide sequence ID" value="NZ_CP018799.1"/>
</dbReference>
<evidence type="ECO:0000256" key="2">
    <source>
        <dbReference type="ARBA" id="ARBA00008441"/>
    </source>
</evidence>
<dbReference type="InterPro" id="IPR012899">
    <property type="entry name" value="LTXXQ"/>
</dbReference>
<keyword evidence="7" id="KW-1185">Reference proteome</keyword>
<evidence type="ECO:0000256" key="3">
    <source>
        <dbReference type="ARBA" id="ARBA00022729"/>
    </source>
</evidence>
<dbReference type="AlphaFoldDB" id="A0A2K8KW34"/>
<feature type="region of interest" description="Disordered" evidence="5">
    <location>
        <begin position="135"/>
        <end position="169"/>
    </location>
</feature>
<organism evidence="6 7">
    <name type="scientific">Mariprofundus aestuarium</name>
    <dbReference type="NCBI Taxonomy" id="1921086"/>
    <lineage>
        <taxon>Bacteria</taxon>
        <taxon>Pseudomonadati</taxon>
        <taxon>Pseudomonadota</taxon>
        <taxon>Candidatius Mariprofundia</taxon>
        <taxon>Mariprofundales</taxon>
        <taxon>Mariprofundaceae</taxon>
        <taxon>Mariprofundus</taxon>
    </lineage>
</organism>
<dbReference type="PANTHER" id="PTHR38102">
    <property type="entry name" value="PERIPLASMIC CHAPERONE SPY"/>
    <property type="match status" value="1"/>
</dbReference>
<reference evidence="6 7" key="1">
    <citation type="submission" date="2016-12" db="EMBL/GenBank/DDBJ databases">
        <title>Isolation and genomic insights into novel planktonic Zetaproteobacteria from stratified waters of the Chesapeake Bay.</title>
        <authorList>
            <person name="McAllister S.M."/>
            <person name="Kato S."/>
            <person name="Chan C.S."/>
            <person name="Chiu B.K."/>
            <person name="Field E.K."/>
        </authorList>
    </citation>
    <scope>NUCLEOTIDE SEQUENCE [LARGE SCALE GENOMIC DNA]</scope>
    <source>
        <strain evidence="6 7">CP-5</strain>
    </source>
</reference>
<keyword evidence="3" id="KW-0732">Signal</keyword>
<dbReference type="InterPro" id="IPR052211">
    <property type="entry name" value="Cpx_auxiliary_protein"/>
</dbReference>
<accession>A0A2K8KW34</accession>
<name>A0A2K8KW34_MARES</name>
<proteinExistence type="inferred from homology"/>
<dbReference type="CDD" id="cd09916">
    <property type="entry name" value="CpxP_like"/>
    <property type="match status" value="1"/>
</dbReference>
<comment type="similarity">
    <text evidence="2">Belongs to the CpxP/Spy family.</text>
</comment>
<comment type="subcellular location">
    <subcellularLocation>
        <location evidence="1">Periplasm</location>
    </subcellularLocation>
</comment>